<reference evidence="4" key="3">
    <citation type="submission" date="2015-04" db="UniProtKB">
        <authorList>
            <consortium name="EnsemblPlants"/>
        </authorList>
    </citation>
    <scope>IDENTIFICATION</scope>
    <source>
        <strain evidence="4">cv. Jemalong A17</strain>
    </source>
</reference>
<evidence type="ECO:0000259" key="2">
    <source>
        <dbReference type="Pfam" id="PF07127"/>
    </source>
</evidence>
<dbReference type="AlphaFoldDB" id="G7IDP6"/>
<organism evidence="3 5">
    <name type="scientific">Medicago truncatula</name>
    <name type="common">Barrel medic</name>
    <name type="synonym">Medicago tribuloides</name>
    <dbReference type="NCBI Taxonomy" id="3880"/>
    <lineage>
        <taxon>Eukaryota</taxon>
        <taxon>Viridiplantae</taxon>
        <taxon>Streptophyta</taxon>
        <taxon>Embryophyta</taxon>
        <taxon>Tracheophyta</taxon>
        <taxon>Spermatophyta</taxon>
        <taxon>Magnoliopsida</taxon>
        <taxon>eudicotyledons</taxon>
        <taxon>Gunneridae</taxon>
        <taxon>Pentapetalae</taxon>
        <taxon>rosids</taxon>
        <taxon>fabids</taxon>
        <taxon>Fabales</taxon>
        <taxon>Fabaceae</taxon>
        <taxon>Papilionoideae</taxon>
        <taxon>50 kb inversion clade</taxon>
        <taxon>NPAAA clade</taxon>
        <taxon>Hologalegina</taxon>
        <taxon>IRL clade</taxon>
        <taxon>Trifolieae</taxon>
        <taxon>Medicago</taxon>
    </lineage>
</organism>
<gene>
    <name evidence="3" type="ordered locus">MTR_1g072096</name>
</gene>
<feature type="domain" description="Late nodulin" evidence="2">
    <location>
        <begin position="1"/>
        <end position="51"/>
    </location>
</feature>
<sequence>MTQIVILFYVLIIFLILFPVETIRTQISCVSDDDCPKVPYPLYIKCEDNFCDIWASPY</sequence>
<evidence type="ECO:0000313" key="4">
    <source>
        <dbReference type="EnsemblPlants" id="AES60882"/>
    </source>
</evidence>
<evidence type="ECO:0000313" key="5">
    <source>
        <dbReference type="Proteomes" id="UP000002051"/>
    </source>
</evidence>
<evidence type="ECO:0000256" key="1">
    <source>
        <dbReference type="SAM" id="SignalP"/>
    </source>
</evidence>
<feature type="signal peptide" evidence="1">
    <location>
        <begin position="1"/>
        <end position="22"/>
    </location>
</feature>
<dbReference type="HOGENOM" id="CLU_181053_6_7_1"/>
<feature type="chain" id="PRO_5014572113" evidence="1">
    <location>
        <begin position="23"/>
        <end position="58"/>
    </location>
</feature>
<dbReference type="EMBL" id="CM001217">
    <property type="protein sequence ID" value="AES60882.2"/>
    <property type="molecule type" value="Genomic_DNA"/>
</dbReference>
<dbReference type="InterPro" id="IPR009810">
    <property type="entry name" value="Nodulin_late_dom"/>
</dbReference>
<reference evidence="3 5" key="1">
    <citation type="journal article" date="2011" name="Nature">
        <title>The Medicago genome provides insight into the evolution of rhizobial symbioses.</title>
        <authorList>
            <person name="Young N.D."/>
            <person name="Debelle F."/>
            <person name="Oldroyd G.E."/>
            <person name="Geurts R."/>
            <person name="Cannon S.B."/>
            <person name="Udvardi M.K."/>
            <person name="Benedito V.A."/>
            <person name="Mayer K.F."/>
            <person name="Gouzy J."/>
            <person name="Schoof H."/>
            <person name="Van de Peer Y."/>
            <person name="Proost S."/>
            <person name="Cook D.R."/>
            <person name="Meyers B.C."/>
            <person name="Spannagl M."/>
            <person name="Cheung F."/>
            <person name="De Mita S."/>
            <person name="Krishnakumar V."/>
            <person name="Gundlach H."/>
            <person name="Zhou S."/>
            <person name="Mudge J."/>
            <person name="Bharti A.K."/>
            <person name="Murray J.D."/>
            <person name="Naoumkina M.A."/>
            <person name="Rosen B."/>
            <person name="Silverstein K.A."/>
            <person name="Tang H."/>
            <person name="Rombauts S."/>
            <person name="Zhao P.X."/>
            <person name="Zhou P."/>
            <person name="Barbe V."/>
            <person name="Bardou P."/>
            <person name="Bechner M."/>
            <person name="Bellec A."/>
            <person name="Berger A."/>
            <person name="Berges H."/>
            <person name="Bidwell S."/>
            <person name="Bisseling T."/>
            <person name="Choisne N."/>
            <person name="Couloux A."/>
            <person name="Denny R."/>
            <person name="Deshpande S."/>
            <person name="Dai X."/>
            <person name="Doyle J.J."/>
            <person name="Dudez A.M."/>
            <person name="Farmer A.D."/>
            <person name="Fouteau S."/>
            <person name="Franken C."/>
            <person name="Gibelin C."/>
            <person name="Gish J."/>
            <person name="Goldstein S."/>
            <person name="Gonzalez A.J."/>
            <person name="Green P.J."/>
            <person name="Hallab A."/>
            <person name="Hartog M."/>
            <person name="Hua A."/>
            <person name="Humphray S.J."/>
            <person name="Jeong D.H."/>
            <person name="Jing Y."/>
            <person name="Jocker A."/>
            <person name="Kenton S.M."/>
            <person name="Kim D.J."/>
            <person name="Klee K."/>
            <person name="Lai H."/>
            <person name="Lang C."/>
            <person name="Lin S."/>
            <person name="Macmil S.L."/>
            <person name="Magdelenat G."/>
            <person name="Matthews L."/>
            <person name="McCorrison J."/>
            <person name="Monaghan E.L."/>
            <person name="Mun J.H."/>
            <person name="Najar F.Z."/>
            <person name="Nicholson C."/>
            <person name="Noirot C."/>
            <person name="O'Bleness M."/>
            <person name="Paule C.R."/>
            <person name="Poulain J."/>
            <person name="Prion F."/>
            <person name="Qin B."/>
            <person name="Qu C."/>
            <person name="Retzel E.F."/>
            <person name="Riddle C."/>
            <person name="Sallet E."/>
            <person name="Samain S."/>
            <person name="Samson N."/>
            <person name="Sanders I."/>
            <person name="Saurat O."/>
            <person name="Scarpelli C."/>
            <person name="Schiex T."/>
            <person name="Segurens B."/>
            <person name="Severin A.J."/>
            <person name="Sherrier D.J."/>
            <person name="Shi R."/>
            <person name="Sims S."/>
            <person name="Singer S.R."/>
            <person name="Sinharoy S."/>
            <person name="Sterck L."/>
            <person name="Viollet A."/>
            <person name="Wang B.B."/>
            <person name="Wang K."/>
            <person name="Wang M."/>
            <person name="Wang X."/>
            <person name="Warfsmann J."/>
            <person name="Weissenbach J."/>
            <person name="White D.D."/>
            <person name="White J.D."/>
            <person name="Wiley G.B."/>
            <person name="Wincker P."/>
            <person name="Xing Y."/>
            <person name="Yang L."/>
            <person name="Yao Z."/>
            <person name="Ying F."/>
            <person name="Zhai J."/>
            <person name="Zhou L."/>
            <person name="Zuber A."/>
            <person name="Denarie J."/>
            <person name="Dixon R.A."/>
            <person name="May G.D."/>
            <person name="Schwartz D.C."/>
            <person name="Rogers J."/>
            <person name="Quetier F."/>
            <person name="Town C.D."/>
            <person name="Roe B.A."/>
        </authorList>
    </citation>
    <scope>NUCLEOTIDE SEQUENCE [LARGE SCALE GENOMIC DNA]</scope>
    <source>
        <strain evidence="3">A17</strain>
        <strain evidence="4 5">cv. Jemalong A17</strain>
    </source>
</reference>
<reference evidence="3 5" key="2">
    <citation type="journal article" date="2014" name="BMC Genomics">
        <title>An improved genome release (version Mt4.0) for the model legume Medicago truncatula.</title>
        <authorList>
            <person name="Tang H."/>
            <person name="Krishnakumar V."/>
            <person name="Bidwell S."/>
            <person name="Rosen B."/>
            <person name="Chan A."/>
            <person name="Zhou S."/>
            <person name="Gentzbittel L."/>
            <person name="Childs K.L."/>
            <person name="Yandell M."/>
            <person name="Gundlach H."/>
            <person name="Mayer K.F."/>
            <person name="Schwartz D.C."/>
            <person name="Town C.D."/>
        </authorList>
    </citation>
    <scope>GENOME REANNOTATION</scope>
    <source>
        <strain evidence="4 5">cv. Jemalong A17</strain>
    </source>
</reference>
<dbReference type="EnsemblPlants" id="AES60882">
    <property type="protein sequence ID" value="AES60882"/>
    <property type="gene ID" value="MTR_1g072096"/>
</dbReference>
<dbReference type="Pfam" id="PF07127">
    <property type="entry name" value="Nodulin_late"/>
    <property type="match status" value="1"/>
</dbReference>
<name>G7IDP6_MEDTR</name>
<proteinExistence type="predicted"/>
<keyword evidence="5" id="KW-1185">Reference proteome</keyword>
<dbReference type="PaxDb" id="3880-AES60882"/>
<keyword evidence="1" id="KW-0732">Signal</keyword>
<dbReference type="GO" id="GO:0046872">
    <property type="term" value="F:metal ion binding"/>
    <property type="evidence" value="ECO:0007669"/>
    <property type="project" value="InterPro"/>
</dbReference>
<protein>
    <submittedName>
        <fullName evidence="3">Nodule Cysteine-Rich (NCR) secreted peptide</fullName>
    </submittedName>
</protein>
<accession>G7IDP6</accession>
<evidence type="ECO:0000313" key="3">
    <source>
        <dbReference type="EMBL" id="AES60882.2"/>
    </source>
</evidence>
<dbReference type="Proteomes" id="UP000002051">
    <property type="component" value="Unassembled WGS sequence"/>
</dbReference>
<accession>A0A0C3UP45</accession>